<dbReference type="EMBL" id="CABITT030000004">
    <property type="protein sequence ID" value="VVB01438.1"/>
    <property type="molecule type" value="Genomic_DNA"/>
</dbReference>
<reference evidence="2" key="1">
    <citation type="submission" date="2019-07" db="EMBL/GenBank/DDBJ databases">
        <authorList>
            <person name="Dittberner H."/>
        </authorList>
    </citation>
    <scope>NUCLEOTIDE SEQUENCE [LARGE SCALE GENOMIC DNA]</scope>
</reference>
<evidence type="ECO:0000313" key="2">
    <source>
        <dbReference type="EMBL" id="VVB01438.1"/>
    </source>
</evidence>
<name>A0A565BJR2_9BRAS</name>
<evidence type="ECO:0000259" key="1">
    <source>
        <dbReference type="Pfam" id="PF03078"/>
    </source>
</evidence>
<dbReference type="Proteomes" id="UP000489600">
    <property type="component" value="Unassembled WGS sequence"/>
</dbReference>
<dbReference type="OrthoDB" id="1098707at2759"/>
<comment type="caution">
    <text evidence="2">The sequence shown here is derived from an EMBL/GenBank/DDBJ whole genome shotgun (WGS) entry which is preliminary data.</text>
</comment>
<feature type="domain" description="Arabidopsis retrotransposon Orf1 C-terminal" evidence="1">
    <location>
        <begin position="24"/>
        <end position="330"/>
    </location>
</feature>
<accession>A0A565BJR2</accession>
<proteinExistence type="predicted"/>
<sequence>MVRTTVAPEARKPHALSKIASTTNQKAKSKASSSTVVKATKRPFSNEWDAFDTRFLKDLATTKTVPTRFVSEPTFTEYRLWEDMQALFKSMGLGNLHLMVHDTHEKYMREFLASVRVIYEDEKNPVASQGCLSFIINKKFYSMSLNELCNIYGFNQGNYSSKKAKQTMIRNPVLRCAAKVISHTFCGKAETTAITEGELWMLFEGVKHLLTDENGEPYPSGNDFNYGDILSTKFLTYKKEIHIRGMITPILEYHKIDLQHSPPLTWAKFIDEAYLVHCHILSGPLKIFSKYCFEDREGRPLFYSFISNFHHLNSHKNLEFLPAPELLCQHSHRVRCRNASIDTKAGETPHVLDRQPDYLLSPLPS</sequence>
<gene>
    <name evidence="2" type="ORF">ANE_LOCUS11882</name>
</gene>
<dbReference type="AlphaFoldDB" id="A0A565BJR2"/>
<evidence type="ECO:0000313" key="3">
    <source>
        <dbReference type="Proteomes" id="UP000489600"/>
    </source>
</evidence>
<keyword evidence="3" id="KW-1185">Reference proteome</keyword>
<dbReference type="Pfam" id="PF03078">
    <property type="entry name" value="ATHILA"/>
    <property type="match status" value="1"/>
</dbReference>
<organism evidence="2 3">
    <name type="scientific">Arabis nemorensis</name>
    <dbReference type="NCBI Taxonomy" id="586526"/>
    <lineage>
        <taxon>Eukaryota</taxon>
        <taxon>Viridiplantae</taxon>
        <taxon>Streptophyta</taxon>
        <taxon>Embryophyta</taxon>
        <taxon>Tracheophyta</taxon>
        <taxon>Spermatophyta</taxon>
        <taxon>Magnoliopsida</taxon>
        <taxon>eudicotyledons</taxon>
        <taxon>Gunneridae</taxon>
        <taxon>Pentapetalae</taxon>
        <taxon>rosids</taxon>
        <taxon>malvids</taxon>
        <taxon>Brassicales</taxon>
        <taxon>Brassicaceae</taxon>
        <taxon>Arabideae</taxon>
        <taxon>Arabis</taxon>
    </lineage>
</organism>
<dbReference type="InterPro" id="IPR004312">
    <property type="entry name" value="ATHILA_Orf1_C"/>
</dbReference>
<protein>
    <recommendedName>
        <fullName evidence="1">Arabidopsis retrotransposon Orf1 C-terminal domain-containing protein</fullName>
    </recommendedName>
</protein>